<comment type="caution">
    <text evidence="3">The sequence shown here is derived from an EMBL/GenBank/DDBJ whole genome shotgun (WGS) entry which is preliminary data.</text>
</comment>
<dbReference type="Gene3D" id="3.10.450.50">
    <property type="match status" value="1"/>
</dbReference>
<dbReference type="PROSITE" id="PS51257">
    <property type="entry name" value="PROKAR_LIPOPROTEIN"/>
    <property type="match status" value="1"/>
</dbReference>
<dbReference type="InterPro" id="IPR056203">
    <property type="entry name" value="Cds6_C"/>
</dbReference>
<keyword evidence="1" id="KW-0732">Signal</keyword>
<dbReference type="SUPFAM" id="SSF48452">
    <property type="entry name" value="TPR-like"/>
    <property type="match status" value="1"/>
</dbReference>
<feature type="signal peptide" evidence="1">
    <location>
        <begin position="1"/>
        <end position="24"/>
    </location>
</feature>
<reference evidence="3 4" key="1">
    <citation type="submission" date="2014-01" db="EMBL/GenBank/DDBJ databases">
        <title>Plasmidome dynamics in the species complex Clostridium novyi sensu lato converts strains of independent lineages into distinctly different pathogens.</title>
        <authorList>
            <person name="Skarin H."/>
            <person name="Segerman B."/>
        </authorList>
    </citation>
    <scope>NUCLEOTIDE SEQUENCE [LARGE SCALE GENOMIC DNA]</scope>
    <source>
        <strain evidence="3 4">4570</strain>
    </source>
</reference>
<dbReference type="EMBL" id="JDRX01000003">
    <property type="protein sequence ID" value="KGN03161.1"/>
    <property type="molecule type" value="Genomic_DNA"/>
</dbReference>
<dbReference type="InterPro" id="IPR019734">
    <property type="entry name" value="TPR_rpt"/>
</dbReference>
<feature type="chain" id="PRO_5041719439" description="Cds6 C-terminal domain-containing protein" evidence="1">
    <location>
        <begin position="25"/>
        <end position="265"/>
    </location>
</feature>
<accession>A0AA88ZRM8</accession>
<proteinExistence type="predicted"/>
<dbReference type="SMART" id="SM00028">
    <property type="entry name" value="TPR"/>
    <property type="match status" value="2"/>
</dbReference>
<gene>
    <name evidence="3" type="ORF">Z969_02465</name>
</gene>
<dbReference type="Pfam" id="PF24125">
    <property type="entry name" value="Cds6_C"/>
    <property type="match status" value="1"/>
</dbReference>
<evidence type="ECO:0000259" key="2">
    <source>
        <dbReference type="Pfam" id="PF24125"/>
    </source>
</evidence>
<dbReference type="AlphaFoldDB" id="A0AA88ZRM8"/>
<evidence type="ECO:0000313" key="4">
    <source>
        <dbReference type="Proteomes" id="UP000030016"/>
    </source>
</evidence>
<feature type="domain" description="Cds6 C-terminal" evidence="2">
    <location>
        <begin position="151"/>
        <end position="262"/>
    </location>
</feature>
<organism evidence="3 4">
    <name type="scientific">Clostridium novyi A str. 4570</name>
    <dbReference type="NCBI Taxonomy" id="1444290"/>
    <lineage>
        <taxon>Bacteria</taxon>
        <taxon>Bacillati</taxon>
        <taxon>Bacillota</taxon>
        <taxon>Clostridia</taxon>
        <taxon>Eubacteriales</taxon>
        <taxon>Clostridiaceae</taxon>
        <taxon>Clostridium</taxon>
    </lineage>
</organism>
<dbReference type="InterPro" id="IPR011990">
    <property type="entry name" value="TPR-like_helical_dom_sf"/>
</dbReference>
<dbReference type="RefSeq" id="WP_039248844.1">
    <property type="nucleotide sequence ID" value="NZ_JDRX01000003.1"/>
</dbReference>
<dbReference type="Proteomes" id="UP000030016">
    <property type="component" value="Unassembled WGS sequence"/>
</dbReference>
<dbReference type="Gene3D" id="1.25.40.10">
    <property type="entry name" value="Tetratricopeptide repeat domain"/>
    <property type="match status" value="1"/>
</dbReference>
<evidence type="ECO:0000313" key="3">
    <source>
        <dbReference type="EMBL" id="KGN03161.1"/>
    </source>
</evidence>
<name>A0AA88ZRM8_CLONO</name>
<sequence length="265" mass="30831">MKKLLKLTLVLSLTLLLSACSTKAQKEFNEALKLQQNQKYDDAINLYKDIIDNHPKSKLVANSDVKLHECIDIIVKQGDELASKKNYIKAISCYENASKFKPTDYSIKNKISACKKLAIDTFKKDEPKLVETKSSKPKEIKITNFNNNSKISQMIVNWESAWESQDINVYRNYYDTDFVGTVKGKTMDYTQWMNYKEELFNKYSNITLASKLIDATLTKDKITVRFEQWFTGYGSSHYSDHSNKELIFRYSKDRGWLIISEKTRM</sequence>
<evidence type="ECO:0000256" key="1">
    <source>
        <dbReference type="SAM" id="SignalP"/>
    </source>
</evidence>
<dbReference type="SUPFAM" id="SSF54427">
    <property type="entry name" value="NTF2-like"/>
    <property type="match status" value="1"/>
</dbReference>
<dbReference type="InterPro" id="IPR032710">
    <property type="entry name" value="NTF2-like_dom_sf"/>
</dbReference>
<protein>
    <recommendedName>
        <fullName evidence="2">Cds6 C-terminal domain-containing protein</fullName>
    </recommendedName>
</protein>